<dbReference type="AlphaFoldDB" id="A0AAQ1UJV3"/>
<accession>A0AAQ1UJV3</accession>
<evidence type="ECO:0000313" key="7">
    <source>
        <dbReference type="Proteomes" id="UP000255283"/>
    </source>
</evidence>
<evidence type="ECO:0000256" key="1">
    <source>
        <dbReference type="ARBA" id="ARBA00010641"/>
    </source>
</evidence>
<gene>
    <name evidence="6" type="primary">sigV_2</name>
    <name evidence="6" type="ORF">NCTC13063_01998</name>
</gene>
<organism evidence="6 7">
    <name type="scientific">Segatella buccae</name>
    <dbReference type="NCBI Taxonomy" id="28126"/>
    <lineage>
        <taxon>Bacteria</taxon>
        <taxon>Pseudomonadati</taxon>
        <taxon>Bacteroidota</taxon>
        <taxon>Bacteroidia</taxon>
        <taxon>Bacteroidales</taxon>
        <taxon>Prevotellaceae</taxon>
        <taxon>Segatella</taxon>
    </lineage>
</organism>
<sequence>MTQEHEEINTWIERYSEPLLNRALSTMRNKEDAMDVVQEVFIAAAAAYHTFEGKSTPLTWLLHILKNKTADFYRDKYRKPEVVNMPESFDRTGAWTDDSVLHEWSRGIEEGEDRHALMNTLDNCIDHLPSQWKVTVKLYYMEDRKANEVCQELNIATTNLWKILQRSRMQLRKCIEVNWFEKL</sequence>
<dbReference type="InterPro" id="IPR014284">
    <property type="entry name" value="RNA_pol_sigma-70_dom"/>
</dbReference>
<feature type="domain" description="RNA polymerase sigma-70 region 2" evidence="5">
    <location>
        <begin position="12"/>
        <end position="78"/>
    </location>
</feature>
<dbReference type="SUPFAM" id="SSF88946">
    <property type="entry name" value="Sigma2 domain of RNA polymerase sigma factors"/>
    <property type="match status" value="1"/>
</dbReference>
<name>A0AAQ1UJV3_9BACT</name>
<evidence type="ECO:0000259" key="5">
    <source>
        <dbReference type="Pfam" id="PF04542"/>
    </source>
</evidence>
<dbReference type="InterPro" id="IPR013325">
    <property type="entry name" value="RNA_pol_sigma_r2"/>
</dbReference>
<dbReference type="SUPFAM" id="SSF88659">
    <property type="entry name" value="Sigma3 and sigma4 domains of RNA polymerase sigma factors"/>
    <property type="match status" value="1"/>
</dbReference>
<evidence type="ECO:0000313" key="6">
    <source>
        <dbReference type="EMBL" id="SUB80702.1"/>
    </source>
</evidence>
<keyword evidence="3" id="KW-0731">Sigma factor</keyword>
<dbReference type="InterPro" id="IPR039425">
    <property type="entry name" value="RNA_pol_sigma-70-like"/>
</dbReference>
<evidence type="ECO:0000256" key="3">
    <source>
        <dbReference type="ARBA" id="ARBA00023082"/>
    </source>
</evidence>
<dbReference type="Gene3D" id="1.10.1740.10">
    <property type="match status" value="1"/>
</dbReference>
<dbReference type="PANTHER" id="PTHR43133">
    <property type="entry name" value="RNA POLYMERASE ECF-TYPE SIGMA FACTO"/>
    <property type="match status" value="1"/>
</dbReference>
<proteinExistence type="inferred from homology"/>
<protein>
    <submittedName>
        <fullName evidence="6">RNA polymerase sigma factor sigV</fullName>
    </submittedName>
</protein>
<keyword evidence="2" id="KW-0805">Transcription regulation</keyword>
<dbReference type="EMBL" id="UGTJ01000001">
    <property type="protein sequence ID" value="SUB80702.1"/>
    <property type="molecule type" value="Genomic_DNA"/>
</dbReference>
<dbReference type="GO" id="GO:0016987">
    <property type="term" value="F:sigma factor activity"/>
    <property type="evidence" value="ECO:0007669"/>
    <property type="project" value="UniProtKB-KW"/>
</dbReference>
<dbReference type="Gene3D" id="1.10.10.10">
    <property type="entry name" value="Winged helix-like DNA-binding domain superfamily/Winged helix DNA-binding domain"/>
    <property type="match status" value="1"/>
</dbReference>
<comment type="similarity">
    <text evidence="1">Belongs to the sigma-70 factor family. ECF subfamily.</text>
</comment>
<keyword evidence="4" id="KW-0804">Transcription</keyword>
<dbReference type="InterPro" id="IPR007627">
    <property type="entry name" value="RNA_pol_sigma70_r2"/>
</dbReference>
<dbReference type="RefSeq" id="WP_115154006.1">
    <property type="nucleotide sequence ID" value="NZ_DBFWLE010000027.1"/>
</dbReference>
<dbReference type="Proteomes" id="UP000255283">
    <property type="component" value="Unassembled WGS sequence"/>
</dbReference>
<comment type="caution">
    <text evidence="6">The sequence shown here is derived from an EMBL/GenBank/DDBJ whole genome shotgun (WGS) entry which is preliminary data.</text>
</comment>
<evidence type="ECO:0000256" key="2">
    <source>
        <dbReference type="ARBA" id="ARBA00023015"/>
    </source>
</evidence>
<dbReference type="Pfam" id="PF04542">
    <property type="entry name" value="Sigma70_r2"/>
    <property type="match status" value="1"/>
</dbReference>
<evidence type="ECO:0000256" key="4">
    <source>
        <dbReference type="ARBA" id="ARBA00023163"/>
    </source>
</evidence>
<dbReference type="NCBIfam" id="TIGR02937">
    <property type="entry name" value="sigma70-ECF"/>
    <property type="match status" value="1"/>
</dbReference>
<dbReference type="InterPro" id="IPR013324">
    <property type="entry name" value="RNA_pol_sigma_r3/r4-like"/>
</dbReference>
<dbReference type="InterPro" id="IPR036388">
    <property type="entry name" value="WH-like_DNA-bd_sf"/>
</dbReference>
<dbReference type="GO" id="GO:0006352">
    <property type="term" value="P:DNA-templated transcription initiation"/>
    <property type="evidence" value="ECO:0007669"/>
    <property type="project" value="InterPro"/>
</dbReference>
<dbReference type="PANTHER" id="PTHR43133:SF51">
    <property type="entry name" value="RNA POLYMERASE SIGMA FACTOR"/>
    <property type="match status" value="1"/>
</dbReference>
<reference evidence="6 7" key="1">
    <citation type="submission" date="2018-06" db="EMBL/GenBank/DDBJ databases">
        <authorList>
            <consortium name="Pathogen Informatics"/>
            <person name="Doyle S."/>
        </authorList>
    </citation>
    <scope>NUCLEOTIDE SEQUENCE [LARGE SCALE GENOMIC DNA]</scope>
    <source>
        <strain evidence="6 7">NCTC13063</strain>
    </source>
</reference>